<dbReference type="InterPro" id="IPR026569">
    <property type="entry name" value="Ribosomal_bL28"/>
</dbReference>
<protein>
    <recommendedName>
        <fullName evidence="4 5">Large ribosomal subunit protein bL28</fullName>
    </recommendedName>
</protein>
<dbReference type="Pfam" id="PF00830">
    <property type="entry name" value="Ribosomal_L28"/>
    <property type="match status" value="1"/>
</dbReference>
<keyword evidence="3 5" id="KW-0687">Ribonucleoprotein</keyword>
<evidence type="ECO:0000256" key="5">
    <source>
        <dbReference type="HAMAP-Rule" id="MF_00373"/>
    </source>
</evidence>
<dbReference type="AlphaFoldDB" id="A0A662DA76"/>
<name>A0A662DA76_UNCAE</name>
<proteinExistence type="inferred from homology"/>
<dbReference type="NCBIfam" id="TIGR00009">
    <property type="entry name" value="L28"/>
    <property type="match status" value="1"/>
</dbReference>
<evidence type="ECO:0000256" key="3">
    <source>
        <dbReference type="ARBA" id="ARBA00023274"/>
    </source>
</evidence>
<dbReference type="Gene3D" id="2.30.170.40">
    <property type="entry name" value="Ribosomal protein L28/L24"/>
    <property type="match status" value="1"/>
</dbReference>
<dbReference type="GO" id="GO:0005840">
    <property type="term" value="C:ribosome"/>
    <property type="evidence" value="ECO:0007669"/>
    <property type="project" value="UniProtKB-KW"/>
</dbReference>
<dbReference type="GO" id="GO:1990904">
    <property type="term" value="C:ribonucleoprotein complex"/>
    <property type="evidence" value="ECO:0007669"/>
    <property type="project" value="UniProtKB-KW"/>
</dbReference>
<dbReference type="HAMAP" id="MF_00373">
    <property type="entry name" value="Ribosomal_bL28"/>
    <property type="match status" value="1"/>
</dbReference>
<organism evidence="6 7">
    <name type="scientific">Aerophobetes bacterium</name>
    <dbReference type="NCBI Taxonomy" id="2030807"/>
    <lineage>
        <taxon>Bacteria</taxon>
        <taxon>Candidatus Aerophobota</taxon>
    </lineage>
</organism>
<dbReference type="GO" id="GO:0003735">
    <property type="term" value="F:structural constituent of ribosome"/>
    <property type="evidence" value="ECO:0007669"/>
    <property type="project" value="InterPro"/>
</dbReference>
<evidence type="ECO:0000256" key="4">
    <source>
        <dbReference type="ARBA" id="ARBA00035174"/>
    </source>
</evidence>
<dbReference type="InterPro" id="IPR034704">
    <property type="entry name" value="Ribosomal_bL28/bL31-like_sf"/>
</dbReference>
<dbReference type="InterPro" id="IPR050096">
    <property type="entry name" value="Bacterial_rp_bL28"/>
</dbReference>
<dbReference type="SUPFAM" id="SSF143800">
    <property type="entry name" value="L28p-like"/>
    <property type="match status" value="1"/>
</dbReference>
<dbReference type="GO" id="GO:0006412">
    <property type="term" value="P:translation"/>
    <property type="evidence" value="ECO:0007669"/>
    <property type="project" value="UniProtKB-UniRule"/>
</dbReference>
<dbReference type="Gene3D" id="2.20.150.30">
    <property type="match status" value="1"/>
</dbReference>
<dbReference type="PANTHER" id="PTHR39080">
    <property type="entry name" value="50S RIBOSOMAL PROTEIN L28"/>
    <property type="match status" value="1"/>
</dbReference>
<dbReference type="InterPro" id="IPR001383">
    <property type="entry name" value="Ribosomal_bL28_bact-type"/>
</dbReference>
<comment type="similarity">
    <text evidence="1 5">Belongs to the bacterial ribosomal protein bL28 family.</text>
</comment>
<dbReference type="EMBL" id="QMQB01000215">
    <property type="protein sequence ID" value="RLE11758.1"/>
    <property type="molecule type" value="Genomic_DNA"/>
</dbReference>
<reference evidence="6 7" key="1">
    <citation type="submission" date="2018-06" db="EMBL/GenBank/DDBJ databases">
        <title>Extensive metabolic versatility and redundancy in microbially diverse, dynamic hydrothermal sediments.</title>
        <authorList>
            <person name="Dombrowski N."/>
            <person name="Teske A."/>
            <person name="Baker B.J."/>
        </authorList>
    </citation>
    <scope>NUCLEOTIDE SEQUENCE [LARGE SCALE GENOMIC DNA]</scope>
    <source>
        <strain evidence="6">B19_G9</strain>
    </source>
</reference>
<dbReference type="PANTHER" id="PTHR39080:SF1">
    <property type="entry name" value="LARGE RIBOSOMAL SUBUNIT PROTEIN BL28A"/>
    <property type="match status" value="1"/>
</dbReference>
<accession>A0A662DA76</accession>
<evidence type="ECO:0000256" key="2">
    <source>
        <dbReference type="ARBA" id="ARBA00022980"/>
    </source>
</evidence>
<dbReference type="InterPro" id="IPR037147">
    <property type="entry name" value="Ribosomal_bL28_sf"/>
</dbReference>
<dbReference type="Proteomes" id="UP000267654">
    <property type="component" value="Unassembled WGS sequence"/>
</dbReference>
<gene>
    <name evidence="5 6" type="primary">rpmB</name>
    <name evidence="6" type="ORF">DRI96_05665</name>
</gene>
<evidence type="ECO:0000313" key="7">
    <source>
        <dbReference type="Proteomes" id="UP000267654"/>
    </source>
</evidence>
<evidence type="ECO:0000313" key="6">
    <source>
        <dbReference type="EMBL" id="RLE11758.1"/>
    </source>
</evidence>
<evidence type="ECO:0000256" key="1">
    <source>
        <dbReference type="ARBA" id="ARBA00008760"/>
    </source>
</evidence>
<sequence>MARRCYICGKGPAVGHRVSKSGRRTKRRWLPNLQRKRVKINGSLMRVYVCTSCLKSGKVEVA</sequence>
<keyword evidence="2 5" id="KW-0689">Ribosomal protein</keyword>
<comment type="caution">
    <text evidence="6">The sequence shown here is derived from an EMBL/GenBank/DDBJ whole genome shotgun (WGS) entry which is preliminary data.</text>
</comment>